<comment type="caution">
    <text evidence="2">The sequence shown here is derived from an EMBL/GenBank/DDBJ whole genome shotgun (WGS) entry which is preliminary data.</text>
</comment>
<sequence>MNRKSVIGAIIGAATAGGWLVVDLMLPEPIGDYLLFILMGVTNMAIGWQVGRLFGKSRGTEKNKALESPAKELKPAQH</sequence>
<dbReference type="EMBL" id="JBDIML010000010">
    <property type="protein sequence ID" value="MEN2769076.1"/>
    <property type="molecule type" value="Genomic_DNA"/>
</dbReference>
<geneLocation type="plasmid" evidence="2">
    <name>unnamed</name>
</geneLocation>
<organism evidence="2 3">
    <name type="scientific">Ornithinibacillus xuwenensis</name>
    <dbReference type="NCBI Taxonomy" id="3144668"/>
    <lineage>
        <taxon>Bacteria</taxon>
        <taxon>Bacillati</taxon>
        <taxon>Bacillota</taxon>
        <taxon>Bacilli</taxon>
        <taxon>Bacillales</taxon>
        <taxon>Bacillaceae</taxon>
        <taxon>Ornithinibacillus</taxon>
    </lineage>
</organism>
<dbReference type="Proteomes" id="UP001444625">
    <property type="component" value="Unassembled WGS sequence"/>
</dbReference>
<evidence type="ECO:0000256" key="1">
    <source>
        <dbReference type="SAM" id="Phobius"/>
    </source>
</evidence>
<keyword evidence="1" id="KW-0472">Membrane</keyword>
<keyword evidence="2" id="KW-0614">Plasmid</keyword>
<reference evidence="2 3" key="1">
    <citation type="submission" date="2024-05" db="EMBL/GenBank/DDBJ databases">
        <authorList>
            <person name="Haq I."/>
            <person name="Ullah Z."/>
            <person name="Ahmad R."/>
            <person name="Li M."/>
            <person name="Tong Y."/>
        </authorList>
    </citation>
    <scope>NUCLEOTIDE SEQUENCE [LARGE SCALE GENOMIC DNA]</scope>
    <source>
        <strain evidence="2 3">16A2E</strain>
        <plasmid evidence="2">unnamed</plasmid>
    </source>
</reference>
<keyword evidence="1" id="KW-1133">Transmembrane helix</keyword>
<keyword evidence="1" id="KW-0812">Transmembrane</keyword>
<evidence type="ECO:0000313" key="2">
    <source>
        <dbReference type="EMBL" id="MEN2769076.1"/>
    </source>
</evidence>
<accession>A0ABU9XLC3</accession>
<dbReference type="RefSeq" id="WP_345826574.1">
    <property type="nucleotide sequence ID" value="NZ_JBDIML010000010.1"/>
</dbReference>
<evidence type="ECO:0000313" key="3">
    <source>
        <dbReference type="Proteomes" id="UP001444625"/>
    </source>
</evidence>
<protein>
    <submittedName>
        <fullName evidence="2">Uncharacterized protein</fullName>
    </submittedName>
</protein>
<proteinExistence type="predicted"/>
<name>A0ABU9XLC3_9BACI</name>
<feature type="transmembrane region" description="Helical" evidence="1">
    <location>
        <begin position="33"/>
        <end position="54"/>
    </location>
</feature>
<keyword evidence="3" id="KW-1185">Reference proteome</keyword>
<gene>
    <name evidence="2" type="ORF">ABC228_18025</name>
</gene>
<feature type="transmembrane region" description="Helical" evidence="1">
    <location>
        <begin position="7"/>
        <end position="27"/>
    </location>
</feature>